<dbReference type="SUPFAM" id="SSF57196">
    <property type="entry name" value="EGF/Laminin"/>
    <property type="match status" value="1"/>
</dbReference>
<comment type="caution">
    <text evidence="1">Lacks conserved residue(s) required for the propagation of feature annotation.</text>
</comment>
<dbReference type="EMBL" id="BTSX01000006">
    <property type="protein sequence ID" value="GMT07034.1"/>
    <property type="molecule type" value="Genomic_DNA"/>
</dbReference>
<evidence type="ECO:0000256" key="1">
    <source>
        <dbReference type="PROSITE-ProRule" id="PRU00076"/>
    </source>
</evidence>
<evidence type="ECO:0000313" key="6">
    <source>
        <dbReference type="Proteomes" id="UP001432027"/>
    </source>
</evidence>
<gene>
    <name evidence="5" type="ORF">PENTCL1PPCAC_29208</name>
</gene>
<keyword evidence="2" id="KW-1133">Transmembrane helix</keyword>
<evidence type="ECO:0000256" key="2">
    <source>
        <dbReference type="SAM" id="Phobius"/>
    </source>
</evidence>
<feature type="disulfide bond" evidence="1">
    <location>
        <begin position="156"/>
        <end position="165"/>
    </location>
</feature>
<dbReference type="InterPro" id="IPR000742">
    <property type="entry name" value="EGF"/>
</dbReference>
<reference evidence="5" key="1">
    <citation type="submission" date="2023-10" db="EMBL/GenBank/DDBJ databases">
        <title>Genome assembly of Pristionchus species.</title>
        <authorList>
            <person name="Yoshida K."/>
            <person name="Sommer R.J."/>
        </authorList>
    </citation>
    <scope>NUCLEOTIDE SEQUENCE</scope>
    <source>
        <strain evidence="5">RS0144</strain>
    </source>
</reference>
<dbReference type="Gene3D" id="2.10.25.10">
    <property type="entry name" value="Laminin"/>
    <property type="match status" value="1"/>
</dbReference>
<keyword evidence="1" id="KW-1015">Disulfide bond</keyword>
<keyword evidence="6" id="KW-1185">Reference proteome</keyword>
<keyword evidence="3" id="KW-0732">Signal</keyword>
<accession>A0AAV5UL13</accession>
<dbReference type="PROSITE" id="PS00022">
    <property type="entry name" value="EGF_1"/>
    <property type="match status" value="1"/>
</dbReference>
<feature type="disulfide bond" evidence="1">
    <location>
        <begin position="137"/>
        <end position="154"/>
    </location>
</feature>
<evidence type="ECO:0000256" key="3">
    <source>
        <dbReference type="SAM" id="SignalP"/>
    </source>
</evidence>
<comment type="caution">
    <text evidence="5">The sequence shown here is derived from an EMBL/GenBank/DDBJ whole genome shotgun (WGS) entry which is preliminary data.</text>
</comment>
<evidence type="ECO:0000313" key="5">
    <source>
        <dbReference type="EMBL" id="GMT07034.1"/>
    </source>
</evidence>
<feature type="non-terminal residue" evidence="5">
    <location>
        <position position="1"/>
    </location>
</feature>
<dbReference type="AlphaFoldDB" id="A0AAV5UL13"/>
<keyword evidence="2" id="KW-0472">Membrane</keyword>
<feature type="chain" id="PRO_5043360839" description="EGF-like domain-containing protein" evidence="3">
    <location>
        <begin position="19"/>
        <end position="224"/>
    </location>
</feature>
<protein>
    <recommendedName>
        <fullName evidence="4">EGF-like domain-containing protein</fullName>
    </recommendedName>
</protein>
<sequence>GIVRPLFLLLSLLSLTFCMEVIDLVPDRQLSFALTPTSGNIEKRQISVKGPLRLRCKGPSSELSWGFEDGLKLPQGATEIVEDDARVLQFDVFDETMDGLYVCLKSATERKRLRLYFFDDTMPSGFHECSADQKSQCVHAKSCRAAIGSENSSCVCMKDWEGEKCDKPKLPDQKPVVDIIKTGMPILWIFLAILVLVGIIVFVKYHNDDEKSELVPTIDPGEMV</sequence>
<proteinExistence type="predicted"/>
<keyword evidence="2" id="KW-0812">Transmembrane</keyword>
<feature type="transmembrane region" description="Helical" evidence="2">
    <location>
        <begin position="185"/>
        <end position="203"/>
    </location>
</feature>
<dbReference type="Proteomes" id="UP001432027">
    <property type="component" value="Unassembled WGS sequence"/>
</dbReference>
<dbReference type="PROSITE" id="PS50026">
    <property type="entry name" value="EGF_3"/>
    <property type="match status" value="1"/>
</dbReference>
<organism evidence="5 6">
    <name type="scientific">Pristionchus entomophagus</name>
    <dbReference type="NCBI Taxonomy" id="358040"/>
    <lineage>
        <taxon>Eukaryota</taxon>
        <taxon>Metazoa</taxon>
        <taxon>Ecdysozoa</taxon>
        <taxon>Nematoda</taxon>
        <taxon>Chromadorea</taxon>
        <taxon>Rhabditida</taxon>
        <taxon>Rhabditina</taxon>
        <taxon>Diplogasteromorpha</taxon>
        <taxon>Diplogasteroidea</taxon>
        <taxon>Neodiplogasteridae</taxon>
        <taxon>Pristionchus</taxon>
    </lineage>
</organism>
<feature type="domain" description="EGF-like" evidence="4">
    <location>
        <begin position="125"/>
        <end position="166"/>
    </location>
</feature>
<evidence type="ECO:0000259" key="4">
    <source>
        <dbReference type="PROSITE" id="PS50026"/>
    </source>
</evidence>
<keyword evidence="1" id="KW-0245">EGF-like domain</keyword>
<name>A0AAV5UL13_9BILA</name>
<feature type="signal peptide" evidence="3">
    <location>
        <begin position="1"/>
        <end position="18"/>
    </location>
</feature>